<dbReference type="PROSITE" id="PS51485">
    <property type="entry name" value="PHYTOCYANIN"/>
    <property type="match status" value="2"/>
</dbReference>
<keyword evidence="1" id="KW-0479">Metal-binding</keyword>
<feature type="domain" description="Phytocyanin" evidence="5">
    <location>
        <begin position="183"/>
        <end position="246"/>
    </location>
</feature>
<evidence type="ECO:0000256" key="1">
    <source>
        <dbReference type="ARBA" id="ARBA00022723"/>
    </source>
</evidence>
<dbReference type="PANTHER" id="PTHR33021:SF152">
    <property type="entry name" value="OS04G0545600 PROTEIN"/>
    <property type="match status" value="1"/>
</dbReference>
<evidence type="ECO:0000259" key="5">
    <source>
        <dbReference type="PROSITE" id="PS51485"/>
    </source>
</evidence>
<dbReference type="GO" id="GO:0009055">
    <property type="term" value="F:electron transfer activity"/>
    <property type="evidence" value="ECO:0007669"/>
    <property type="project" value="InterPro"/>
</dbReference>
<evidence type="ECO:0000256" key="2">
    <source>
        <dbReference type="ARBA" id="ARBA00023180"/>
    </source>
</evidence>
<feature type="signal peptide" evidence="4">
    <location>
        <begin position="1"/>
        <end position="21"/>
    </location>
</feature>
<keyword evidence="7" id="KW-1185">Reference proteome</keyword>
<dbReference type="InterPro" id="IPR003245">
    <property type="entry name" value="Phytocyanin_dom"/>
</dbReference>
<dbReference type="AlphaFoldDB" id="A0A835EQE8"/>
<name>A0A835EQE8_9POAL</name>
<evidence type="ECO:0000313" key="6">
    <source>
        <dbReference type="EMBL" id="KAF8702886.1"/>
    </source>
</evidence>
<dbReference type="InterPro" id="IPR008972">
    <property type="entry name" value="Cupredoxin"/>
</dbReference>
<dbReference type="EMBL" id="JACEFO010001783">
    <property type="protein sequence ID" value="KAF8702886.1"/>
    <property type="molecule type" value="Genomic_DNA"/>
</dbReference>
<feature type="chain" id="PRO_5032461234" description="Phytocyanin domain-containing protein" evidence="4">
    <location>
        <begin position="22"/>
        <end position="312"/>
    </location>
</feature>
<feature type="compositionally biased region" description="Pro residues" evidence="3">
    <location>
        <begin position="260"/>
        <end position="269"/>
    </location>
</feature>
<reference evidence="6" key="1">
    <citation type="submission" date="2020-07" db="EMBL/GenBank/DDBJ databases">
        <title>Genome sequence and genetic diversity analysis of an under-domesticated orphan crop, white fonio (Digitaria exilis).</title>
        <authorList>
            <person name="Bennetzen J.L."/>
            <person name="Chen S."/>
            <person name="Ma X."/>
            <person name="Wang X."/>
            <person name="Yssel A.E.J."/>
            <person name="Chaluvadi S.R."/>
            <person name="Johnson M."/>
            <person name="Gangashetty P."/>
            <person name="Hamidou F."/>
            <person name="Sanogo M.D."/>
            <person name="Zwaenepoel A."/>
            <person name="Wallace J."/>
            <person name="Van De Peer Y."/>
            <person name="Van Deynze A."/>
        </authorList>
    </citation>
    <scope>NUCLEOTIDE SEQUENCE</scope>
    <source>
        <tissue evidence="6">Leaves</tissue>
    </source>
</reference>
<evidence type="ECO:0000313" key="7">
    <source>
        <dbReference type="Proteomes" id="UP000636709"/>
    </source>
</evidence>
<organism evidence="6 7">
    <name type="scientific">Digitaria exilis</name>
    <dbReference type="NCBI Taxonomy" id="1010633"/>
    <lineage>
        <taxon>Eukaryota</taxon>
        <taxon>Viridiplantae</taxon>
        <taxon>Streptophyta</taxon>
        <taxon>Embryophyta</taxon>
        <taxon>Tracheophyta</taxon>
        <taxon>Spermatophyta</taxon>
        <taxon>Magnoliopsida</taxon>
        <taxon>Liliopsida</taxon>
        <taxon>Poales</taxon>
        <taxon>Poaceae</taxon>
        <taxon>PACMAD clade</taxon>
        <taxon>Panicoideae</taxon>
        <taxon>Panicodae</taxon>
        <taxon>Paniceae</taxon>
        <taxon>Anthephorinae</taxon>
        <taxon>Digitaria</taxon>
    </lineage>
</organism>
<keyword evidence="2" id="KW-0325">Glycoprotein</keyword>
<keyword evidence="4" id="KW-0732">Signal</keyword>
<dbReference type="SUPFAM" id="SSF49503">
    <property type="entry name" value="Cupredoxins"/>
    <property type="match status" value="2"/>
</dbReference>
<feature type="region of interest" description="Disordered" evidence="3">
    <location>
        <begin position="125"/>
        <end position="156"/>
    </location>
</feature>
<sequence length="312" mass="30876">MAGNLPLAILLLLVAAVPASAKDYTVGDSSGWKPGVDYTAWAKGKSFNVGDTLSFQYAAAHSVLEVSAADHSACSASNPLRSHEGGQSTTIPLTKPGTRYFICGGAGHCAAGMKLAVTVSGGGDSEATSSLGPTMRSTNATPATGTTPAAATESSSDSSAAAAGGARLAMGLLLGAVGLAALYSKYHTLDEVDEAGFKNCSAANAILSQSDGNTTVTLAAPGDRYFICDNELHCLSGMKLHVLVNQPAGGGGGGGGAPAGAPPSPPQAALPPSADSTDDDAGVPRLFLGGSHRTTVGPLLVAWLLVAAALLV</sequence>
<dbReference type="InterPro" id="IPR039391">
    <property type="entry name" value="Phytocyanin-like"/>
</dbReference>
<gene>
    <name evidence="6" type="ORF">HU200_032722</name>
</gene>
<feature type="region of interest" description="Disordered" evidence="3">
    <location>
        <begin position="251"/>
        <end position="282"/>
    </location>
</feature>
<comment type="caution">
    <text evidence="6">The sequence shown here is derived from an EMBL/GenBank/DDBJ whole genome shotgun (WGS) entry which is preliminary data.</text>
</comment>
<evidence type="ECO:0000256" key="3">
    <source>
        <dbReference type="SAM" id="MobiDB-lite"/>
    </source>
</evidence>
<accession>A0A835EQE8</accession>
<protein>
    <recommendedName>
        <fullName evidence="5">Phytocyanin domain-containing protein</fullName>
    </recommendedName>
</protein>
<dbReference type="Gene3D" id="2.60.40.420">
    <property type="entry name" value="Cupredoxins - blue copper proteins"/>
    <property type="match status" value="2"/>
</dbReference>
<dbReference type="GO" id="GO:0046872">
    <property type="term" value="F:metal ion binding"/>
    <property type="evidence" value="ECO:0007669"/>
    <property type="project" value="UniProtKB-KW"/>
</dbReference>
<dbReference type="Pfam" id="PF02298">
    <property type="entry name" value="Cu_bind_like"/>
    <property type="match status" value="2"/>
</dbReference>
<feature type="compositionally biased region" description="Low complexity" evidence="3">
    <location>
        <begin position="137"/>
        <end position="156"/>
    </location>
</feature>
<evidence type="ECO:0000256" key="4">
    <source>
        <dbReference type="SAM" id="SignalP"/>
    </source>
</evidence>
<dbReference type="FunFam" id="2.60.40.420:FF:000003">
    <property type="entry name" value="Blue copper"/>
    <property type="match status" value="1"/>
</dbReference>
<dbReference type="GO" id="GO:0005886">
    <property type="term" value="C:plasma membrane"/>
    <property type="evidence" value="ECO:0007669"/>
    <property type="project" value="TreeGrafter"/>
</dbReference>
<feature type="compositionally biased region" description="Polar residues" evidence="3">
    <location>
        <begin position="126"/>
        <end position="136"/>
    </location>
</feature>
<proteinExistence type="predicted"/>
<dbReference type="PANTHER" id="PTHR33021">
    <property type="entry name" value="BLUE COPPER PROTEIN"/>
    <property type="match status" value="1"/>
</dbReference>
<feature type="domain" description="Phytocyanin" evidence="5">
    <location>
        <begin position="22"/>
        <end position="121"/>
    </location>
</feature>
<dbReference type="Proteomes" id="UP000636709">
    <property type="component" value="Unassembled WGS sequence"/>
</dbReference>
<dbReference type="OrthoDB" id="686200at2759"/>
<dbReference type="CDD" id="cd04216">
    <property type="entry name" value="Phytocyanin"/>
    <property type="match status" value="1"/>
</dbReference>